<evidence type="ECO:0000313" key="3">
    <source>
        <dbReference type="Proteomes" id="UP000782312"/>
    </source>
</evidence>
<sequence length="117" mass="12586">MYTRTVTAIVLLAFWIFWSPFALASHMAAGGRPMCAMASSEVHDAGTPHPSGHDANTMHETTGKLCSLGICMLFPSPGESLQFRDSYAAYAPRPSQNPVMALPQIPDPVPKSLLLQA</sequence>
<evidence type="ECO:0008006" key="4">
    <source>
        <dbReference type="Google" id="ProtNLM"/>
    </source>
</evidence>
<accession>A0A932MM88</accession>
<reference evidence="2" key="1">
    <citation type="submission" date="2020-07" db="EMBL/GenBank/DDBJ databases">
        <title>Huge and variable diversity of episymbiotic CPR bacteria and DPANN archaea in groundwater ecosystems.</title>
        <authorList>
            <person name="He C.Y."/>
            <person name="Keren R."/>
            <person name="Whittaker M."/>
            <person name="Farag I.F."/>
            <person name="Doudna J."/>
            <person name="Cate J.H.D."/>
            <person name="Banfield J.F."/>
        </authorList>
    </citation>
    <scope>NUCLEOTIDE SEQUENCE</scope>
    <source>
        <strain evidence="2">NC_groundwater_763_Ag_S-0.2um_68_21</strain>
    </source>
</reference>
<dbReference type="AlphaFoldDB" id="A0A932MM88"/>
<comment type="caution">
    <text evidence="2">The sequence shown here is derived from an EMBL/GenBank/DDBJ whole genome shotgun (WGS) entry which is preliminary data.</text>
</comment>
<proteinExistence type="predicted"/>
<feature type="chain" id="PRO_5036748762" description="DUF2946 domain-containing protein" evidence="1">
    <location>
        <begin position="25"/>
        <end position="117"/>
    </location>
</feature>
<protein>
    <recommendedName>
        <fullName evidence="4">DUF2946 domain-containing protein</fullName>
    </recommendedName>
</protein>
<dbReference type="Proteomes" id="UP000782312">
    <property type="component" value="Unassembled WGS sequence"/>
</dbReference>
<gene>
    <name evidence="2" type="ORF">HYZ11_01660</name>
</gene>
<name>A0A932MM88_UNCTE</name>
<evidence type="ECO:0000256" key="1">
    <source>
        <dbReference type="SAM" id="SignalP"/>
    </source>
</evidence>
<evidence type="ECO:0000313" key="2">
    <source>
        <dbReference type="EMBL" id="MBI3126297.1"/>
    </source>
</evidence>
<keyword evidence="1" id="KW-0732">Signal</keyword>
<dbReference type="EMBL" id="JACPUR010000001">
    <property type="protein sequence ID" value="MBI3126297.1"/>
    <property type="molecule type" value="Genomic_DNA"/>
</dbReference>
<organism evidence="2 3">
    <name type="scientific">Tectimicrobiota bacterium</name>
    <dbReference type="NCBI Taxonomy" id="2528274"/>
    <lineage>
        <taxon>Bacteria</taxon>
        <taxon>Pseudomonadati</taxon>
        <taxon>Nitrospinota/Tectimicrobiota group</taxon>
        <taxon>Candidatus Tectimicrobiota</taxon>
    </lineage>
</organism>
<feature type="signal peptide" evidence="1">
    <location>
        <begin position="1"/>
        <end position="24"/>
    </location>
</feature>